<evidence type="ECO:0008006" key="4">
    <source>
        <dbReference type="Google" id="ProtNLM"/>
    </source>
</evidence>
<dbReference type="InterPro" id="IPR041916">
    <property type="entry name" value="Anti_sigma_zinc_sf"/>
</dbReference>
<reference evidence="2 3" key="1">
    <citation type="submission" date="2020-04" db="EMBL/GenBank/DDBJ databases">
        <title>Hymenobacter polaris sp. nov., isolated from Arctic soil.</title>
        <authorList>
            <person name="Dahal R.H."/>
        </authorList>
    </citation>
    <scope>NUCLEOTIDE SEQUENCE [LARGE SCALE GENOMIC DNA]</scope>
    <source>
        <strain evidence="2 3">RP-2-7</strain>
    </source>
</reference>
<keyword evidence="3" id="KW-1185">Reference proteome</keyword>
<keyword evidence="1" id="KW-1133">Transmembrane helix</keyword>
<evidence type="ECO:0000313" key="2">
    <source>
        <dbReference type="EMBL" id="NML67808.1"/>
    </source>
</evidence>
<dbReference type="AlphaFoldDB" id="A0A7Y0AI51"/>
<evidence type="ECO:0000256" key="1">
    <source>
        <dbReference type="SAM" id="Phobius"/>
    </source>
</evidence>
<dbReference type="RefSeq" id="WP_169533448.1">
    <property type="nucleotide sequence ID" value="NZ_JABBGH010000003.1"/>
</dbReference>
<feature type="transmembrane region" description="Helical" evidence="1">
    <location>
        <begin position="111"/>
        <end position="133"/>
    </location>
</feature>
<gene>
    <name evidence="2" type="ORF">HHL22_21610</name>
</gene>
<accession>A0A7Y0AI51</accession>
<sequence length="145" mass="15110">MTSPHLADYTIQAAAELAALSAPEATHLRGCRTCQSRVAAYQQLFAAAAQLPPPTFDFDLTASVLAQLPRARPAFSWVIGGVAALVLGVVALFLAVLGGALAQAFQGWPNGLGAGLAVVVGFLVAAQGVELVARHRQQMRQLTFS</sequence>
<dbReference type="Proteomes" id="UP000559626">
    <property type="component" value="Unassembled WGS sequence"/>
</dbReference>
<dbReference type="Gene3D" id="1.10.10.1320">
    <property type="entry name" value="Anti-sigma factor, zinc-finger domain"/>
    <property type="match status" value="1"/>
</dbReference>
<organism evidence="2 3">
    <name type="scientific">Hymenobacter polaris</name>
    <dbReference type="NCBI Taxonomy" id="2682546"/>
    <lineage>
        <taxon>Bacteria</taxon>
        <taxon>Pseudomonadati</taxon>
        <taxon>Bacteroidota</taxon>
        <taxon>Cytophagia</taxon>
        <taxon>Cytophagales</taxon>
        <taxon>Hymenobacteraceae</taxon>
        <taxon>Hymenobacter</taxon>
    </lineage>
</organism>
<dbReference type="EMBL" id="JABBGH010000003">
    <property type="protein sequence ID" value="NML67808.1"/>
    <property type="molecule type" value="Genomic_DNA"/>
</dbReference>
<protein>
    <recommendedName>
        <fullName evidence="4">Zf-HC2 domain-containing protein</fullName>
    </recommendedName>
</protein>
<evidence type="ECO:0000313" key="3">
    <source>
        <dbReference type="Proteomes" id="UP000559626"/>
    </source>
</evidence>
<name>A0A7Y0AI51_9BACT</name>
<keyword evidence="1" id="KW-0472">Membrane</keyword>
<comment type="caution">
    <text evidence="2">The sequence shown here is derived from an EMBL/GenBank/DDBJ whole genome shotgun (WGS) entry which is preliminary data.</text>
</comment>
<feature type="transmembrane region" description="Helical" evidence="1">
    <location>
        <begin position="77"/>
        <end position="105"/>
    </location>
</feature>
<proteinExistence type="predicted"/>
<keyword evidence="1" id="KW-0812">Transmembrane</keyword>